<dbReference type="Proteomes" id="UP000092124">
    <property type="component" value="Unassembled WGS sequence"/>
</dbReference>
<feature type="domain" description="Cobalamin adenosyltransferase-like" evidence="12">
    <location>
        <begin position="52"/>
        <end position="214"/>
    </location>
</feature>
<evidence type="ECO:0000256" key="4">
    <source>
        <dbReference type="ARBA" id="ARBA00022741"/>
    </source>
</evidence>
<evidence type="ECO:0000259" key="12">
    <source>
        <dbReference type="Pfam" id="PF01923"/>
    </source>
</evidence>
<dbReference type="SUPFAM" id="SSF89028">
    <property type="entry name" value="Cobalamin adenosyltransferase-like"/>
    <property type="match status" value="1"/>
</dbReference>
<evidence type="ECO:0000313" key="14">
    <source>
        <dbReference type="Proteomes" id="UP000092124"/>
    </source>
</evidence>
<evidence type="ECO:0000256" key="8">
    <source>
        <dbReference type="ARBA" id="ARBA00071654"/>
    </source>
</evidence>
<dbReference type="Pfam" id="PF01923">
    <property type="entry name" value="Cob_adeno_trans"/>
    <property type="match status" value="1"/>
</dbReference>
<comment type="function">
    <text evidence="7">Converts cob(I)alamin to adenosylcobalamin (adenosylcob(III)alamin), a coenzyme for methylmalonyl-CoA mutase, therefore participates in the final step of the vitamin B12 conversion. Generates adenosylcobalamin (AdoCbl) and directly delivers the cofactor to MUT in a transfer that is stimulated by ATP-binding to MMAB and gated by MMAA.</text>
</comment>
<dbReference type="NCBIfam" id="TIGR00636">
    <property type="entry name" value="PduO_Nterm"/>
    <property type="match status" value="1"/>
</dbReference>
<evidence type="ECO:0000256" key="9">
    <source>
        <dbReference type="ARBA" id="ARBA00075216"/>
    </source>
</evidence>
<dbReference type="GO" id="GO:0009235">
    <property type="term" value="P:cobalamin metabolic process"/>
    <property type="evidence" value="ECO:0007669"/>
    <property type="project" value="UniProtKB-ARBA"/>
</dbReference>
<gene>
    <name evidence="13" type="ORF">A6R68_00061</name>
</gene>
<feature type="region of interest" description="Disordered" evidence="11">
    <location>
        <begin position="28"/>
        <end position="64"/>
    </location>
</feature>
<evidence type="ECO:0000256" key="7">
    <source>
        <dbReference type="ARBA" id="ARBA00056747"/>
    </source>
</evidence>
<dbReference type="GO" id="GO:0008817">
    <property type="term" value="F:corrinoid adenosyltransferase activity"/>
    <property type="evidence" value="ECO:0007669"/>
    <property type="project" value="UniProtKB-ARBA"/>
</dbReference>
<evidence type="ECO:0000256" key="1">
    <source>
        <dbReference type="ARBA" id="ARBA00007487"/>
    </source>
</evidence>
<comment type="catalytic activity">
    <reaction evidence="6">
        <text>cob(I)alamin-[corrinoid adenosyltransferase] + ATP = apo-[corrinoid adenosyltransferase] + adenosylcob(III)alamin + triphosphate</text>
        <dbReference type="Rhea" id="RHEA:56796"/>
        <dbReference type="Rhea" id="RHEA-COMP:14743"/>
        <dbReference type="Rhea" id="RHEA-COMP:14744"/>
        <dbReference type="ChEBI" id="CHEBI:18036"/>
        <dbReference type="ChEBI" id="CHEBI:18408"/>
        <dbReference type="ChEBI" id="CHEBI:30616"/>
        <dbReference type="ChEBI" id="CHEBI:60488"/>
        <dbReference type="ChEBI" id="CHEBI:83228"/>
    </reaction>
    <physiologicalReaction direction="left-to-right" evidence="6">
        <dbReference type="Rhea" id="RHEA:56797"/>
    </physiologicalReaction>
</comment>
<dbReference type="AlphaFoldDB" id="A0A1A6GZF3"/>
<feature type="non-terminal residue" evidence="13">
    <location>
        <position position="267"/>
    </location>
</feature>
<sequence length="267" mass="29502">MAVWVFGGRLGLRGRLGACRLLCLSSQSRGPQGEGDGDRLQSSSKAPKLPKIYTRTGDKGERRPKDDQVFEAVGTTDELSSAIGFAMELITEKGHTFAKELEKIQCTLQDVGSALATPRSSAREAHLKHTAFEEGPITELERWIDRYSSQLPPLTAFILPSGGKSSSALHFCRAVCRRAERRVVPLVQMGETDANVAKFLNRLSDYLFTLARYAAMKEGSQEKIYKKRDAVLEHMGLSSILQEGKASKRRGRWALGVNVGKVRTLHL</sequence>
<evidence type="ECO:0000256" key="3">
    <source>
        <dbReference type="ARBA" id="ARBA00022679"/>
    </source>
</evidence>
<dbReference type="OrthoDB" id="549173at2759"/>
<comment type="similarity">
    <text evidence="1 10">Belongs to the Cob(I)alamin adenosyltransferase family.</text>
</comment>
<keyword evidence="4 10" id="KW-0547">Nucleotide-binding</keyword>
<dbReference type="InterPro" id="IPR016030">
    <property type="entry name" value="CblAdoTrfase-like"/>
</dbReference>
<comment type="caution">
    <text evidence="13">The sequence shown here is derived from an EMBL/GenBank/DDBJ whole genome shotgun (WGS) entry which is preliminary data.</text>
</comment>
<accession>A0A1A6GZF3</accession>
<keyword evidence="14" id="KW-1185">Reference proteome</keyword>
<dbReference type="FunFam" id="1.20.1200.10:FF:000001">
    <property type="entry name" value="Cob(I)yrinic acid a,c-diamide adenosyltransferase"/>
    <property type="match status" value="1"/>
</dbReference>
<evidence type="ECO:0000256" key="11">
    <source>
        <dbReference type="SAM" id="MobiDB-lite"/>
    </source>
</evidence>
<keyword evidence="3 10" id="KW-0808">Transferase</keyword>
<keyword evidence="5 10" id="KW-0067">ATP-binding</keyword>
<evidence type="ECO:0000256" key="5">
    <source>
        <dbReference type="ARBA" id="ARBA00022840"/>
    </source>
</evidence>
<comment type="subunit">
    <text evidence="2">Homotrimer.</text>
</comment>
<evidence type="ECO:0000313" key="13">
    <source>
        <dbReference type="EMBL" id="OBS71364.1"/>
    </source>
</evidence>
<protein>
    <recommendedName>
        <fullName evidence="8">Corrinoid adenosyltransferase MMAB</fullName>
    </recommendedName>
    <alternativeName>
        <fullName evidence="9">ATP:co(I)rrinoid adenosyltransferase MMAB</fullName>
    </alternativeName>
</protein>
<dbReference type="GO" id="GO:0005524">
    <property type="term" value="F:ATP binding"/>
    <property type="evidence" value="ECO:0007669"/>
    <property type="project" value="UniProtKB-UniRule"/>
</dbReference>
<dbReference type="EMBL" id="LZPO01057486">
    <property type="protein sequence ID" value="OBS71364.1"/>
    <property type="molecule type" value="Genomic_DNA"/>
</dbReference>
<evidence type="ECO:0000256" key="2">
    <source>
        <dbReference type="ARBA" id="ARBA00011233"/>
    </source>
</evidence>
<name>A0A1A6GZF3_NEOLE</name>
<evidence type="ECO:0000256" key="6">
    <source>
        <dbReference type="ARBA" id="ARBA00051988"/>
    </source>
</evidence>
<dbReference type="STRING" id="56216.A0A1A6GZF3"/>
<proteinExistence type="inferred from homology"/>
<dbReference type="InterPro" id="IPR029499">
    <property type="entry name" value="PduO-typ"/>
</dbReference>
<evidence type="ECO:0000256" key="10">
    <source>
        <dbReference type="RuleBase" id="RU366026"/>
    </source>
</evidence>
<reference evidence="13 14" key="1">
    <citation type="submission" date="2016-06" db="EMBL/GenBank/DDBJ databases">
        <title>The Draft Genome Sequence and Annotation of the Desert Woodrat Neotoma lepida.</title>
        <authorList>
            <person name="Campbell M."/>
            <person name="Oakeson K.F."/>
            <person name="Yandell M."/>
            <person name="Halpert J.R."/>
            <person name="Dearing D."/>
        </authorList>
    </citation>
    <scope>NUCLEOTIDE SEQUENCE [LARGE SCALE GENOMIC DNA]</scope>
    <source>
        <strain evidence="13">417</strain>
        <tissue evidence="13">Liver</tissue>
    </source>
</reference>
<dbReference type="Gene3D" id="1.20.1200.10">
    <property type="entry name" value="Cobalamin adenosyltransferase-like"/>
    <property type="match status" value="1"/>
</dbReference>
<dbReference type="InterPro" id="IPR036451">
    <property type="entry name" value="CblAdoTrfase-like_sf"/>
</dbReference>
<organism evidence="13 14">
    <name type="scientific">Neotoma lepida</name>
    <name type="common">Desert woodrat</name>
    <dbReference type="NCBI Taxonomy" id="56216"/>
    <lineage>
        <taxon>Eukaryota</taxon>
        <taxon>Metazoa</taxon>
        <taxon>Chordata</taxon>
        <taxon>Craniata</taxon>
        <taxon>Vertebrata</taxon>
        <taxon>Euteleostomi</taxon>
        <taxon>Mammalia</taxon>
        <taxon>Eutheria</taxon>
        <taxon>Euarchontoglires</taxon>
        <taxon>Glires</taxon>
        <taxon>Rodentia</taxon>
        <taxon>Myomorpha</taxon>
        <taxon>Muroidea</taxon>
        <taxon>Cricetidae</taxon>
        <taxon>Neotominae</taxon>
        <taxon>Neotoma</taxon>
    </lineage>
</organism>
<dbReference type="PANTHER" id="PTHR12213">
    <property type="entry name" value="CORRINOID ADENOSYLTRANSFERASE"/>
    <property type="match status" value="1"/>
</dbReference>
<dbReference type="PANTHER" id="PTHR12213:SF0">
    <property type="entry name" value="CORRINOID ADENOSYLTRANSFERASE MMAB"/>
    <property type="match status" value="1"/>
</dbReference>